<dbReference type="PANTHER" id="PTHR13283">
    <property type="entry name" value="KREV INTERACTION TRAPPED 1-RELATED"/>
    <property type="match status" value="1"/>
</dbReference>
<reference evidence="4 5" key="1">
    <citation type="submission" date="2023-05" db="EMBL/GenBank/DDBJ databases">
        <title>B98-5 Cell Line De Novo Hybrid Assembly: An Optical Mapping Approach.</title>
        <authorList>
            <person name="Kananen K."/>
            <person name="Auerbach J.A."/>
            <person name="Kautto E."/>
            <person name="Blachly J.S."/>
        </authorList>
    </citation>
    <scope>NUCLEOTIDE SEQUENCE [LARGE SCALE GENOMIC DNA]</scope>
    <source>
        <strain evidence="4">B95-8</strain>
        <tissue evidence="4">Cell line</tissue>
    </source>
</reference>
<dbReference type="PROSITE" id="PS50057">
    <property type="entry name" value="FERM_3"/>
    <property type="match status" value="1"/>
</dbReference>
<sequence length="170" mass="18814">MAAVWLLCGGRLLHGRRVGGCCMEAAGWEAAGLEAARATSPLKPKHQPYKLGRQWPELLLRFTSAPDDDVAMDEPFLQFRRNVFFPKRRELQTPGYSHLAPAQLSGSPCHTGLQIHDEEVLRLLYEEAKGNVLAARYPCDVEDCEALGALVCRVQLGPYQPSQQAACALR</sequence>
<feature type="chain" id="PRO_5045947320" description="FERM domain-containing protein 8" evidence="2">
    <location>
        <begin position="16"/>
        <end position="170"/>
    </location>
</feature>
<evidence type="ECO:0000256" key="1">
    <source>
        <dbReference type="ARBA" id="ARBA00039547"/>
    </source>
</evidence>
<dbReference type="Gene3D" id="1.20.80.10">
    <property type="match status" value="1"/>
</dbReference>
<evidence type="ECO:0000259" key="3">
    <source>
        <dbReference type="PROSITE" id="PS50057"/>
    </source>
</evidence>
<dbReference type="Pfam" id="PF00373">
    <property type="entry name" value="FERM_M"/>
    <property type="match status" value="1"/>
</dbReference>
<evidence type="ECO:0000256" key="2">
    <source>
        <dbReference type="SAM" id="SignalP"/>
    </source>
</evidence>
<proteinExistence type="predicted"/>
<name>A0ABQ9USW2_SAGOE</name>
<dbReference type="EMBL" id="JASSZA010000010">
    <property type="protein sequence ID" value="KAK2100169.1"/>
    <property type="molecule type" value="Genomic_DNA"/>
</dbReference>
<dbReference type="Gene3D" id="3.10.20.90">
    <property type="entry name" value="Phosphatidylinositol 3-kinase Catalytic Subunit, Chain A, domain 1"/>
    <property type="match status" value="1"/>
</dbReference>
<evidence type="ECO:0000313" key="4">
    <source>
        <dbReference type="EMBL" id="KAK2100169.1"/>
    </source>
</evidence>
<keyword evidence="2" id="KW-0732">Signal</keyword>
<dbReference type="InterPro" id="IPR035963">
    <property type="entry name" value="FERM_2"/>
</dbReference>
<accession>A0ABQ9USW2</accession>
<gene>
    <name evidence="4" type="primary">FRMD8_1</name>
    <name evidence="4" type="ORF">P7K49_021517</name>
</gene>
<dbReference type="InterPro" id="IPR014352">
    <property type="entry name" value="FERM/acyl-CoA-bd_prot_sf"/>
</dbReference>
<dbReference type="Proteomes" id="UP001266305">
    <property type="component" value="Unassembled WGS sequence"/>
</dbReference>
<dbReference type="InterPro" id="IPR000299">
    <property type="entry name" value="FERM_domain"/>
</dbReference>
<evidence type="ECO:0000313" key="5">
    <source>
        <dbReference type="Proteomes" id="UP001266305"/>
    </source>
</evidence>
<protein>
    <recommendedName>
        <fullName evidence="1">FERM domain-containing protein 8</fullName>
    </recommendedName>
</protein>
<comment type="caution">
    <text evidence="4">The sequence shown here is derived from an EMBL/GenBank/DDBJ whole genome shotgun (WGS) entry which is preliminary data.</text>
</comment>
<dbReference type="PANTHER" id="PTHR13283:SF10">
    <property type="entry name" value="FERM DOMAIN-CONTAINING PROTEIN 8"/>
    <property type="match status" value="1"/>
</dbReference>
<dbReference type="InterPro" id="IPR019748">
    <property type="entry name" value="FERM_central"/>
</dbReference>
<dbReference type="InterPro" id="IPR051594">
    <property type="entry name" value="KRIT1/FRMD8"/>
</dbReference>
<organism evidence="4 5">
    <name type="scientific">Saguinus oedipus</name>
    <name type="common">Cotton-top tamarin</name>
    <name type="synonym">Oedipomidas oedipus</name>
    <dbReference type="NCBI Taxonomy" id="9490"/>
    <lineage>
        <taxon>Eukaryota</taxon>
        <taxon>Metazoa</taxon>
        <taxon>Chordata</taxon>
        <taxon>Craniata</taxon>
        <taxon>Vertebrata</taxon>
        <taxon>Euteleostomi</taxon>
        <taxon>Mammalia</taxon>
        <taxon>Eutheria</taxon>
        <taxon>Euarchontoglires</taxon>
        <taxon>Primates</taxon>
        <taxon>Haplorrhini</taxon>
        <taxon>Platyrrhini</taxon>
        <taxon>Cebidae</taxon>
        <taxon>Callitrichinae</taxon>
        <taxon>Saguinus</taxon>
    </lineage>
</organism>
<keyword evidence="5" id="KW-1185">Reference proteome</keyword>
<dbReference type="CDD" id="cd14473">
    <property type="entry name" value="FERM_B-lobe"/>
    <property type="match status" value="1"/>
</dbReference>
<dbReference type="SUPFAM" id="SSF47031">
    <property type="entry name" value="Second domain of FERM"/>
    <property type="match status" value="1"/>
</dbReference>
<feature type="domain" description="FERM" evidence="3">
    <location>
        <begin position="1"/>
        <end position="170"/>
    </location>
</feature>
<feature type="signal peptide" evidence="2">
    <location>
        <begin position="1"/>
        <end position="15"/>
    </location>
</feature>